<feature type="transmembrane region" description="Helical" evidence="2">
    <location>
        <begin position="16"/>
        <end position="37"/>
    </location>
</feature>
<dbReference type="EMBL" id="JAGIYQ010000006">
    <property type="protein sequence ID" value="MBP0725585.1"/>
    <property type="molecule type" value="Genomic_DNA"/>
</dbReference>
<sequence length="331" mass="37514">MKSIRSVPTYIKTYTLIKVTCIIFVIIFIFGVIIHVAEPYTFPSIWDGLWWAMVTTFTVGYGDFVPVSPAGRFFAVILILLGTGFGSYYMVSFSTQAFKNQIARSRGQVNFKETNHIVIVGWNERVRNVILQLQTLSPYQRIVLIDESLNEIPLHYKNIFFVKGSATNDEILLKANLCKANTILITADQNKNEYDADMQTILTILAAKGVCKEITCLAEILTSQHVSNAIRAGATEIIRAHLLTSYVMSSAILYRGVTNVFLALANQENNSLHLEEVEEHLNQKSFKEVLQYGLQKQLLILGIIRGYETVLYPKDDFLIQRDDFLITIVQK</sequence>
<reference evidence="4" key="1">
    <citation type="submission" date="2021-04" db="EMBL/GenBank/DDBJ databases">
        <title>Genome seq and assembly of Bacillus sp.</title>
        <authorList>
            <person name="Chhetri G."/>
        </authorList>
    </citation>
    <scope>NUCLEOTIDE SEQUENCE</scope>
    <source>
        <strain evidence="4">RG28</strain>
    </source>
</reference>
<feature type="transmembrane region" description="Helical" evidence="2">
    <location>
        <begin position="49"/>
        <end position="66"/>
    </location>
</feature>
<dbReference type="Gene3D" id="1.10.287.70">
    <property type="match status" value="1"/>
</dbReference>
<comment type="subcellular location">
    <subcellularLocation>
        <location evidence="1">Cell membrane</location>
        <topology evidence="1">Multi-pass membrane protein</topology>
    </subcellularLocation>
</comment>
<evidence type="ECO:0000259" key="3">
    <source>
        <dbReference type="PROSITE" id="PS51201"/>
    </source>
</evidence>
<feature type="transmembrane region" description="Helical" evidence="2">
    <location>
        <begin position="73"/>
        <end position="91"/>
    </location>
</feature>
<dbReference type="InterPro" id="IPR013099">
    <property type="entry name" value="K_chnl_dom"/>
</dbReference>
<dbReference type="Proteomes" id="UP000682134">
    <property type="component" value="Unassembled WGS sequence"/>
</dbReference>
<evidence type="ECO:0000256" key="2">
    <source>
        <dbReference type="SAM" id="Phobius"/>
    </source>
</evidence>
<keyword evidence="2" id="KW-0812">Transmembrane</keyword>
<evidence type="ECO:0000313" key="5">
    <source>
        <dbReference type="Proteomes" id="UP000682134"/>
    </source>
</evidence>
<dbReference type="InterPro" id="IPR036291">
    <property type="entry name" value="NAD(P)-bd_dom_sf"/>
</dbReference>
<dbReference type="PANTHER" id="PTHR43833:SF9">
    <property type="entry name" value="POTASSIUM CHANNEL PROTEIN YUGO-RELATED"/>
    <property type="match status" value="1"/>
</dbReference>
<dbReference type="AlphaFoldDB" id="A0A940SJ19"/>
<proteinExistence type="predicted"/>
<dbReference type="GO" id="GO:0005886">
    <property type="term" value="C:plasma membrane"/>
    <property type="evidence" value="ECO:0007669"/>
    <property type="project" value="UniProtKB-SubCell"/>
</dbReference>
<feature type="domain" description="RCK N-terminal" evidence="3">
    <location>
        <begin position="114"/>
        <end position="239"/>
    </location>
</feature>
<organism evidence="4 5">
    <name type="scientific">Gottfriedia endophytica</name>
    <dbReference type="NCBI Taxonomy" id="2820819"/>
    <lineage>
        <taxon>Bacteria</taxon>
        <taxon>Bacillati</taxon>
        <taxon>Bacillota</taxon>
        <taxon>Bacilli</taxon>
        <taxon>Bacillales</taxon>
        <taxon>Bacillaceae</taxon>
        <taxon>Gottfriedia</taxon>
    </lineage>
</organism>
<evidence type="ECO:0000256" key="1">
    <source>
        <dbReference type="ARBA" id="ARBA00004651"/>
    </source>
</evidence>
<protein>
    <submittedName>
        <fullName evidence="4">NAD-binding protein</fullName>
    </submittedName>
</protein>
<keyword evidence="2" id="KW-0472">Membrane</keyword>
<evidence type="ECO:0000313" key="4">
    <source>
        <dbReference type="EMBL" id="MBP0725585.1"/>
    </source>
</evidence>
<dbReference type="RefSeq" id="WP_209405319.1">
    <property type="nucleotide sequence ID" value="NZ_JAGIYQ010000006.1"/>
</dbReference>
<dbReference type="Pfam" id="PF22614">
    <property type="entry name" value="Slo-like_RCK"/>
    <property type="match status" value="1"/>
</dbReference>
<dbReference type="GO" id="GO:0006813">
    <property type="term" value="P:potassium ion transport"/>
    <property type="evidence" value="ECO:0007669"/>
    <property type="project" value="InterPro"/>
</dbReference>
<dbReference type="PROSITE" id="PS51201">
    <property type="entry name" value="RCK_N"/>
    <property type="match status" value="1"/>
</dbReference>
<dbReference type="InterPro" id="IPR003148">
    <property type="entry name" value="RCK_N"/>
</dbReference>
<dbReference type="Gene3D" id="3.40.50.720">
    <property type="entry name" value="NAD(P)-binding Rossmann-like Domain"/>
    <property type="match status" value="1"/>
</dbReference>
<keyword evidence="5" id="KW-1185">Reference proteome</keyword>
<dbReference type="InterPro" id="IPR050721">
    <property type="entry name" value="Trk_Ktr_HKT_K-transport"/>
</dbReference>
<name>A0A940SJ19_9BACI</name>
<dbReference type="PANTHER" id="PTHR43833">
    <property type="entry name" value="POTASSIUM CHANNEL PROTEIN 2-RELATED-RELATED"/>
    <property type="match status" value="1"/>
</dbReference>
<gene>
    <name evidence="4" type="ORF">J5Y03_10430</name>
</gene>
<comment type="caution">
    <text evidence="4">The sequence shown here is derived from an EMBL/GenBank/DDBJ whole genome shotgun (WGS) entry which is preliminary data.</text>
</comment>
<keyword evidence="2" id="KW-1133">Transmembrane helix</keyword>
<accession>A0A940SJ19</accession>
<dbReference type="SUPFAM" id="SSF51735">
    <property type="entry name" value="NAD(P)-binding Rossmann-fold domains"/>
    <property type="match status" value="1"/>
</dbReference>
<dbReference type="Pfam" id="PF07885">
    <property type="entry name" value="Ion_trans_2"/>
    <property type="match status" value="1"/>
</dbReference>
<dbReference type="SUPFAM" id="SSF81324">
    <property type="entry name" value="Voltage-gated potassium channels"/>
    <property type="match status" value="1"/>
</dbReference>